<feature type="region of interest" description="Disordered" evidence="1">
    <location>
        <begin position="57"/>
        <end position="144"/>
    </location>
</feature>
<feature type="compositionally biased region" description="Basic residues" evidence="1">
    <location>
        <begin position="105"/>
        <end position="126"/>
    </location>
</feature>
<evidence type="ECO:0000313" key="2">
    <source>
        <dbReference type="EMBL" id="KAF4651226.1"/>
    </source>
</evidence>
<protein>
    <submittedName>
        <fullName evidence="2">Uncharacterized protein</fullName>
    </submittedName>
</protein>
<reference evidence="2 3" key="1">
    <citation type="submission" date="2020-04" db="EMBL/GenBank/DDBJ databases">
        <title>Perkinsus olseni comparative genomics.</title>
        <authorList>
            <person name="Bogema D.R."/>
        </authorList>
    </citation>
    <scope>NUCLEOTIDE SEQUENCE [LARGE SCALE GENOMIC DNA]</scope>
    <source>
        <strain evidence="2">ATCC PRA-31</strain>
    </source>
</reference>
<evidence type="ECO:0000313" key="3">
    <source>
        <dbReference type="Proteomes" id="UP000572268"/>
    </source>
</evidence>
<name>A0A7J6KXS4_PEROL</name>
<feature type="compositionally biased region" description="Polar residues" evidence="1">
    <location>
        <begin position="631"/>
        <end position="640"/>
    </location>
</feature>
<sequence length="774" mass="86162">MISADFPSDFVDSPVSSVFGFPDNGEGGSNNYDTMKTQKVRKRLTSFMSNTLDRIRAKRPRMGSTRTNPRYSLGSTTTDDYANTPVRLRNDKGRTGGGGGDKKKSNWRKMVNRVSTSRRKKDRKSKAANGKGGGTTGVGAPPSVIPNSMLLQLGLPSLDKHNPVSNSPRSRKSLITSSTVESYDIISADPLSNAHAYHGWIQDNDALWLRCAKDYCDVVCSNKGHTTQHVATIKDNTPIYRVLPDDELRRYRHRHPVFMKSPTGDGRVGGGGGGAFTSSAHPHHSADAVDGVYESLTSGFKSLRRKKRNDADKERGDYSKFTGIKTTQGAPTREETDLVLSLLDKVYFKDHTTEVYVTRSWSLIHPEVKMQYNVLPMSLPISGERNDATTTTSPAAAAVSVGNNNNLRAKLHIYDIFTGLRATQWICYYDRIIPSGMMTRMRIIEHYEEMARGEVKIQRTASCEYLLHPVLEQDGKDKALEMVSLVEESTFGACKDIPMMAFRYSQDRLMSIIQADTDKKKEAKETNKMHLDLFLEAAVDKRGRTNLMSNNWVTLSTYVGIIDEYMEVKYDTSSGNMQIVDSVAGDGDDDYLYIGAEYNTIIHEYVSDGMLNRGGGGGGGDIFTYDENSVGVNRRASSPPNYDIPRPNPDEVFMATSPSRSSSSPPRQGFNNDPSSIQNVNPVTAYCPYFLGPDNQPYYDCPKPPVPIVPRPQTHRVPDYDYPPSPISVTSHQQQQQQQQEEMVHDKNPIQSRPLPDLPMDEEMSSMISGLTLK</sequence>
<gene>
    <name evidence="2" type="ORF">FOL46_000436</name>
</gene>
<feature type="compositionally biased region" description="Basic and acidic residues" evidence="1">
    <location>
        <begin position="88"/>
        <end position="104"/>
    </location>
</feature>
<feature type="compositionally biased region" description="Low complexity" evidence="1">
    <location>
        <begin position="657"/>
        <end position="667"/>
    </location>
</feature>
<evidence type="ECO:0000256" key="1">
    <source>
        <dbReference type="SAM" id="MobiDB-lite"/>
    </source>
</evidence>
<feature type="region of interest" description="Disordered" evidence="1">
    <location>
        <begin position="711"/>
        <end position="774"/>
    </location>
</feature>
<dbReference type="AlphaFoldDB" id="A0A7J6KXS4"/>
<dbReference type="EMBL" id="JABANN010001091">
    <property type="protein sequence ID" value="KAF4651226.1"/>
    <property type="molecule type" value="Genomic_DNA"/>
</dbReference>
<proteinExistence type="predicted"/>
<feature type="compositionally biased region" description="Polar residues" evidence="1">
    <location>
        <begin position="669"/>
        <end position="678"/>
    </location>
</feature>
<organism evidence="2 3">
    <name type="scientific">Perkinsus olseni</name>
    <name type="common">Perkinsus atlanticus</name>
    <dbReference type="NCBI Taxonomy" id="32597"/>
    <lineage>
        <taxon>Eukaryota</taxon>
        <taxon>Sar</taxon>
        <taxon>Alveolata</taxon>
        <taxon>Perkinsozoa</taxon>
        <taxon>Perkinsea</taxon>
        <taxon>Perkinsida</taxon>
        <taxon>Perkinsidae</taxon>
        <taxon>Perkinsus</taxon>
    </lineage>
</organism>
<accession>A0A7J6KXS4</accession>
<feature type="compositionally biased region" description="Polar residues" evidence="1">
    <location>
        <begin position="64"/>
        <end position="81"/>
    </location>
</feature>
<comment type="caution">
    <text evidence="2">The sequence shown here is derived from an EMBL/GenBank/DDBJ whole genome shotgun (WGS) entry which is preliminary data.</text>
</comment>
<feature type="region of interest" description="Disordered" evidence="1">
    <location>
        <begin position="631"/>
        <end position="678"/>
    </location>
</feature>
<dbReference type="Proteomes" id="UP000572268">
    <property type="component" value="Unassembled WGS sequence"/>
</dbReference>